<feature type="region of interest" description="Disordered" evidence="1">
    <location>
        <begin position="1"/>
        <end position="21"/>
    </location>
</feature>
<protein>
    <submittedName>
        <fullName evidence="2">URGCP-MRPS24 readthrough</fullName>
    </submittedName>
</protein>
<proteinExistence type="predicted"/>
<accession>A0A5F9DIF4</accession>
<dbReference type="EMBL" id="AAGW02061877">
    <property type="status" value="NOT_ANNOTATED_CDS"/>
    <property type="molecule type" value="Genomic_DNA"/>
</dbReference>
<reference evidence="2" key="3">
    <citation type="submission" date="2025-09" db="UniProtKB">
        <authorList>
            <consortium name="Ensembl"/>
        </authorList>
    </citation>
    <scope>IDENTIFICATION</scope>
    <source>
        <strain evidence="2">Thorbecke</strain>
    </source>
</reference>
<dbReference type="AlphaFoldDB" id="A0A5F9DIF4"/>
<organism evidence="2 3">
    <name type="scientific">Oryctolagus cuniculus</name>
    <name type="common">Rabbit</name>
    <dbReference type="NCBI Taxonomy" id="9986"/>
    <lineage>
        <taxon>Eukaryota</taxon>
        <taxon>Metazoa</taxon>
        <taxon>Chordata</taxon>
        <taxon>Craniata</taxon>
        <taxon>Vertebrata</taxon>
        <taxon>Euteleostomi</taxon>
        <taxon>Mammalia</taxon>
        <taxon>Eutheria</taxon>
        <taxon>Euarchontoglires</taxon>
        <taxon>Glires</taxon>
        <taxon>Lagomorpha</taxon>
        <taxon>Leporidae</taxon>
        <taxon>Oryctolagus</taxon>
    </lineage>
</organism>
<evidence type="ECO:0000313" key="2">
    <source>
        <dbReference type="Ensembl" id="ENSOCUP00000046092.1"/>
    </source>
</evidence>
<reference evidence="2 3" key="1">
    <citation type="journal article" date="2011" name="Nature">
        <title>A high-resolution map of human evolutionary constraint using 29 mammals.</title>
        <authorList>
            <person name="Lindblad-Toh K."/>
            <person name="Garber M."/>
            <person name="Zuk O."/>
            <person name="Lin M.F."/>
            <person name="Parker B.J."/>
            <person name="Washietl S."/>
            <person name="Kheradpour P."/>
            <person name="Ernst J."/>
            <person name="Jordan G."/>
            <person name="Mauceli E."/>
            <person name="Ward L.D."/>
            <person name="Lowe C.B."/>
            <person name="Holloway A.K."/>
            <person name="Clamp M."/>
            <person name="Gnerre S."/>
            <person name="Alfoldi J."/>
            <person name="Beal K."/>
            <person name="Chang J."/>
            <person name="Clawson H."/>
            <person name="Cuff J."/>
            <person name="Di Palma F."/>
            <person name="Fitzgerald S."/>
            <person name="Flicek P."/>
            <person name="Guttman M."/>
            <person name="Hubisz M.J."/>
            <person name="Jaffe D.B."/>
            <person name="Jungreis I."/>
            <person name="Kent W.J."/>
            <person name="Kostka D."/>
            <person name="Lara M."/>
            <person name="Martins A.L."/>
            <person name="Massingham T."/>
            <person name="Moltke I."/>
            <person name="Raney B.J."/>
            <person name="Rasmussen M.D."/>
            <person name="Robinson J."/>
            <person name="Stark A."/>
            <person name="Vilella A.J."/>
            <person name="Wen J."/>
            <person name="Xie X."/>
            <person name="Zody M.C."/>
            <person name="Baldwin J."/>
            <person name="Bloom T."/>
            <person name="Chin C.W."/>
            <person name="Heiman D."/>
            <person name="Nicol R."/>
            <person name="Nusbaum C."/>
            <person name="Young S."/>
            <person name="Wilkinson J."/>
            <person name="Worley K.C."/>
            <person name="Kovar C.L."/>
            <person name="Muzny D.M."/>
            <person name="Gibbs R.A."/>
            <person name="Cree A."/>
            <person name="Dihn H.H."/>
            <person name="Fowler G."/>
            <person name="Jhangiani S."/>
            <person name="Joshi V."/>
            <person name="Lee S."/>
            <person name="Lewis L.R."/>
            <person name="Nazareth L.V."/>
            <person name="Okwuonu G."/>
            <person name="Santibanez J."/>
            <person name="Warren W.C."/>
            <person name="Mardis E.R."/>
            <person name="Weinstock G.M."/>
            <person name="Wilson R.K."/>
            <person name="Delehaunty K."/>
            <person name="Dooling D."/>
            <person name="Fronik C."/>
            <person name="Fulton L."/>
            <person name="Fulton B."/>
            <person name="Graves T."/>
            <person name="Minx P."/>
            <person name="Sodergren E."/>
            <person name="Birney E."/>
            <person name="Margulies E.H."/>
            <person name="Herrero J."/>
            <person name="Green E.D."/>
            <person name="Haussler D."/>
            <person name="Siepel A."/>
            <person name="Goldman N."/>
            <person name="Pollard K.S."/>
            <person name="Pedersen J.S."/>
            <person name="Lander E.S."/>
            <person name="Kellis M."/>
        </authorList>
    </citation>
    <scope>NUCLEOTIDE SEQUENCE [LARGE SCALE GENOMIC DNA]</scope>
    <source>
        <strain evidence="2 3">Thorbecke inbred</strain>
    </source>
</reference>
<dbReference type="GeneTree" id="ENSGT01150000290727"/>
<sequence>PVSPGPHSDLGEVASELKAPERRAAVATADLEWRQMEGEDCGFHYGDGPNEAQDNDFPAGKASSFPLFRFAVASCAAGGHSTWAGGPSPGCIQCLGHYPFMHN</sequence>
<evidence type="ECO:0000256" key="1">
    <source>
        <dbReference type="SAM" id="MobiDB-lite"/>
    </source>
</evidence>
<dbReference type="Ensembl" id="ENSOCUT00000044367.1">
    <property type="protein sequence ID" value="ENSOCUP00000046092.1"/>
    <property type="gene ID" value="ENSOCUG00000031138.1"/>
</dbReference>
<dbReference type="Proteomes" id="UP000001811">
    <property type="component" value="Chromosome 10"/>
</dbReference>
<evidence type="ECO:0000313" key="3">
    <source>
        <dbReference type="Proteomes" id="UP000001811"/>
    </source>
</evidence>
<reference evidence="2" key="2">
    <citation type="submission" date="2025-08" db="UniProtKB">
        <authorList>
            <consortium name="Ensembl"/>
        </authorList>
    </citation>
    <scope>IDENTIFICATION</scope>
    <source>
        <strain evidence="2">Thorbecke</strain>
    </source>
</reference>
<keyword evidence="3" id="KW-1185">Reference proteome</keyword>
<dbReference type="PaxDb" id="9986-ENSOCUP00000009072"/>
<dbReference type="Bgee" id="ENSOCUG00000031138">
    <property type="expression patterns" value="Expressed in smooth muscle tissue and 15 other cell types or tissues"/>
</dbReference>
<name>A0A5F9DIF4_RABIT</name>